<dbReference type="AlphaFoldDB" id="A0A183E1T1"/>
<comment type="function">
    <text evidence="1">Catalyzes a base-exchange reaction in which the polar head group of phosphatidylethanolamine (PE) is replaced by L-serine.</text>
</comment>
<keyword evidence="1" id="KW-0444">Lipid biosynthesis</keyword>
<sequence length="205" mass="24222">LVLFFFRDIKTARGKFKRAVLQFTPESWIKVDWYNNCALRRTLSIYGFVMVWLMAILPGVFSEQMIKLIFVLFFSRDIKTARGKFKRAVLQFTPESWIKVDWYNNCALRRTLSIYGFVMVWLSWVYLAICSLEASICIKFGRPQFPQLKLTMIVFWICFMKTEKVNFNGCLRECYLDSSHENLGALADEVQAHRKRLNISESDFD</sequence>
<comment type="caution">
    <text evidence="1">Lacks conserved residue(s) required for the propagation of feature annotation.</text>
</comment>
<keyword evidence="1" id="KW-0812">Transmembrane</keyword>
<dbReference type="UniPathway" id="UPA00948"/>
<accession>A0A183E1T1</accession>
<dbReference type="Pfam" id="PF03034">
    <property type="entry name" value="PSS"/>
    <property type="match status" value="2"/>
</dbReference>
<comment type="pathway">
    <text evidence="1">Phospholipid metabolism; phosphatidylserine biosynthesis.</text>
</comment>
<dbReference type="WBParaSite" id="GPUH_0001494201-mRNA-1">
    <property type="protein sequence ID" value="GPUH_0001494201-mRNA-1"/>
    <property type="gene ID" value="GPUH_0001494201"/>
</dbReference>
<keyword evidence="1" id="KW-1133">Transmembrane helix</keyword>
<dbReference type="GO" id="GO:0106245">
    <property type="term" value="F:L-serine-phosphatidylethanolamine phosphatidyltransferase activity"/>
    <property type="evidence" value="ECO:0007669"/>
    <property type="project" value="UniProtKB-UniRule"/>
</dbReference>
<keyword evidence="1" id="KW-0808">Transferase</keyword>
<keyword evidence="1" id="KW-1208">Phospholipid metabolism</keyword>
<feature type="transmembrane region" description="Helical" evidence="1">
    <location>
        <begin position="49"/>
        <end position="74"/>
    </location>
</feature>
<evidence type="ECO:0000313" key="2">
    <source>
        <dbReference type="WBParaSite" id="GPUH_0001494201-mRNA-1"/>
    </source>
</evidence>
<keyword evidence="1" id="KW-0256">Endoplasmic reticulum</keyword>
<comment type="catalytic activity">
    <reaction evidence="1">
        <text>a 1,2-diacyl-sn-glycero-3-phosphoethanolamine + L-serine = a 1,2-diacyl-sn-glycero-3-phospho-L-serine + ethanolamine</text>
        <dbReference type="Rhea" id="RHEA:27606"/>
        <dbReference type="ChEBI" id="CHEBI:33384"/>
        <dbReference type="ChEBI" id="CHEBI:57262"/>
        <dbReference type="ChEBI" id="CHEBI:57603"/>
        <dbReference type="ChEBI" id="CHEBI:64612"/>
        <dbReference type="EC" id="2.7.8.29"/>
    </reaction>
</comment>
<evidence type="ECO:0000256" key="1">
    <source>
        <dbReference type="RuleBase" id="RU368094"/>
    </source>
</evidence>
<proteinExistence type="inferred from homology"/>
<dbReference type="GO" id="GO:0006659">
    <property type="term" value="P:phosphatidylserine biosynthetic process"/>
    <property type="evidence" value="ECO:0007669"/>
    <property type="project" value="UniProtKB-UniRule"/>
</dbReference>
<dbReference type="InterPro" id="IPR004277">
    <property type="entry name" value="PSS"/>
</dbReference>
<dbReference type="GO" id="GO:0005789">
    <property type="term" value="C:endoplasmic reticulum membrane"/>
    <property type="evidence" value="ECO:0007669"/>
    <property type="project" value="UniProtKB-SubCell"/>
</dbReference>
<feature type="transmembrane region" description="Helical" evidence="1">
    <location>
        <begin position="112"/>
        <end position="129"/>
    </location>
</feature>
<protein>
    <recommendedName>
        <fullName evidence="1">Phosphatidylserine synthase</fullName>
        <ecNumber evidence="1">2.7.8.29</ecNumber>
    </recommendedName>
    <alternativeName>
        <fullName evidence="1">Serine-exchange enzyme</fullName>
    </alternativeName>
</protein>
<comment type="similarity">
    <text evidence="1">Belongs to the phosphatidyl serine synthase family.</text>
</comment>
<keyword evidence="1" id="KW-0443">Lipid metabolism</keyword>
<keyword evidence="1" id="KW-0472">Membrane</keyword>
<reference evidence="2" key="1">
    <citation type="submission" date="2016-06" db="UniProtKB">
        <authorList>
            <consortium name="WormBaseParasite"/>
        </authorList>
    </citation>
    <scope>IDENTIFICATION</scope>
</reference>
<dbReference type="EC" id="2.7.8.29" evidence="1"/>
<keyword evidence="1" id="KW-0594">Phospholipid biosynthesis</keyword>
<organism evidence="2">
    <name type="scientific">Gongylonema pulchrum</name>
    <dbReference type="NCBI Taxonomy" id="637853"/>
    <lineage>
        <taxon>Eukaryota</taxon>
        <taxon>Metazoa</taxon>
        <taxon>Ecdysozoa</taxon>
        <taxon>Nematoda</taxon>
        <taxon>Chromadorea</taxon>
        <taxon>Rhabditida</taxon>
        <taxon>Spirurina</taxon>
        <taxon>Spiruromorpha</taxon>
        <taxon>Spiruroidea</taxon>
        <taxon>Gongylonematidae</taxon>
        <taxon>Gongylonema</taxon>
    </lineage>
</organism>
<name>A0A183E1T1_9BILA</name>
<comment type="subcellular location">
    <subcellularLocation>
        <location evidence="1">Endoplasmic reticulum membrane</location>
        <topology evidence="1">Multi-pass membrane protein</topology>
    </subcellularLocation>
</comment>